<dbReference type="InterPro" id="IPR050428">
    <property type="entry name" value="TCS_sensor_his_kinase"/>
</dbReference>
<dbReference type="CDD" id="cd00082">
    <property type="entry name" value="HisKA"/>
    <property type="match status" value="1"/>
</dbReference>
<dbReference type="PROSITE" id="PS50885">
    <property type="entry name" value="HAMP"/>
    <property type="match status" value="1"/>
</dbReference>
<dbReference type="NCBIfam" id="NF008312">
    <property type="entry name" value="PRK11100.1"/>
    <property type="match status" value="1"/>
</dbReference>
<dbReference type="EC" id="2.7.13.3" evidence="3"/>
<evidence type="ECO:0000313" key="15">
    <source>
        <dbReference type="EMBL" id="MBB5208120.1"/>
    </source>
</evidence>
<comment type="subcellular location">
    <subcellularLocation>
        <location evidence="2">Cell membrane</location>
        <topology evidence="2">Multi-pass membrane protein</topology>
    </subcellularLocation>
</comment>
<feature type="transmembrane region" description="Helical" evidence="12">
    <location>
        <begin position="6"/>
        <end position="27"/>
    </location>
</feature>
<evidence type="ECO:0000259" key="13">
    <source>
        <dbReference type="PROSITE" id="PS50109"/>
    </source>
</evidence>
<dbReference type="InterPro" id="IPR003660">
    <property type="entry name" value="HAMP_dom"/>
</dbReference>
<evidence type="ECO:0000256" key="1">
    <source>
        <dbReference type="ARBA" id="ARBA00000085"/>
    </source>
</evidence>
<feature type="domain" description="Histidine kinase" evidence="13">
    <location>
        <begin position="261"/>
        <end position="485"/>
    </location>
</feature>
<dbReference type="SUPFAM" id="SSF47384">
    <property type="entry name" value="Homodimeric domain of signal transducing histidine kinase"/>
    <property type="match status" value="1"/>
</dbReference>
<dbReference type="Pfam" id="PF00672">
    <property type="entry name" value="HAMP"/>
    <property type="match status" value="1"/>
</dbReference>
<evidence type="ECO:0000256" key="5">
    <source>
        <dbReference type="ARBA" id="ARBA00022553"/>
    </source>
</evidence>
<keyword evidence="16" id="KW-1185">Reference proteome</keyword>
<dbReference type="InterPro" id="IPR005467">
    <property type="entry name" value="His_kinase_dom"/>
</dbReference>
<evidence type="ECO:0000256" key="7">
    <source>
        <dbReference type="ARBA" id="ARBA00022692"/>
    </source>
</evidence>
<dbReference type="CDD" id="cd06225">
    <property type="entry name" value="HAMP"/>
    <property type="match status" value="1"/>
</dbReference>
<keyword evidence="10" id="KW-0902">Two-component regulatory system</keyword>
<dbReference type="SUPFAM" id="SSF103190">
    <property type="entry name" value="Sensory domain-like"/>
    <property type="match status" value="1"/>
</dbReference>
<dbReference type="PANTHER" id="PTHR45436">
    <property type="entry name" value="SENSOR HISTIDINE KINASE YKOH"/>
    <property type="match status" value="1"/>
</dbReference>
<dbReference type="Gene3D" id="1.10.287.130">
    <property type="match status" value="1"/>
</dbReference>
<dbReference type="EMBL" id="JACHHP010000002">
    <property type="protein sequence ID" value="MBB5208120.1"/>
    <property type="molecule type" value="Genomic_DNA"/>
</dbReference>
<dbReference type="PROSITE" id="PS50109">
    <property type="entry name" value="HIS_KIN"/>
    <property type="match status" value="1"/>
</dbReference>
<dbReference type="GO" id="GO:0000155">
    <property type="term" value="F:phosphorelay sensor kinase activity"/>
    <property type="evidence" value="ECO:0007669"/>
    <property type="project" value="InterPro"/>
</dbReference>
<keyword evidence="11 12" id="KW-0472">Membrane</keyword>
<evidence type="ECO:0000313" key="16">
    <source>
        <dbReference type="Proteomes" id="UP000521199"/>
    </source>
</evidence>
<evidence type="ECO:0000256" key="8">
    <source>
        <dbReference type="ARBA" id="ARBA00022777"/>
    </source>
</evidence>
<evidence type="ECO:0000256" key="6">
    <source>
        <dbReference type="ARBA" id="ARBA00022679"/>
    </source>
</evidence>
<keyword evidence="5" id="KW-0597">Phosphoprotein</keyword>
<sequence>MNIGLRVLLGYFLIVGLAALLVTRVFVQEVKPGVRQAMEDTLVDTAHVLARLATADFLAGRIADGDFARDLRAIGAGRVDAEIWQQRKRSIDYRVYITDAKGIVVFDSSGRDVGADYSRWNDVFLTLRGRYGARSSRSDPADEASTVMYVAAPIKDGERIVGALTVAKPNAAMQPFIARSEATVRRWGLVLMGGAFVIGLAITGWLSRALARLTAYARAVADGQRVAAPGGAGEIGELSRALERMRAQLDGRDYAERYVHTLTHEMKSPLAAIRGAAELLDDLGMPPDARARFTGNIRTQAARLTALIDQLLALAELEQRPALARVEDIDALALVPDVIATFEPRLAHEGKRIELVPLPRDGSAATRPPLRGDAFLLRQALTNLLDNALDFSPAGALVTLELEQAEVSTIFRVVDTGHGIPEYARERVFERFYSLPRRTDGPRSSGLGLCFVREIAELHHGGVTLDNRADGVSGAVATLRVPLRS</sequence>
<evidence type="ECO:0000256" key="11">
    <source>
        <dbReference type="ARBA" id="ARBA00023136"/>
    </source>
</evidence>
<feature type="domain" description="HAMP" evidence="14">
    <location>
        <begin position="204"/>
        <end position="254"/>
    </location>
</feature>
<keyword evidence="7 12" id="KW-0812">Transmembrane</keyword>
<dbReference type="RefSeq" id="WP_183960620.1">
    <property type="nucleotide sequence ID" value="NZ_JACHHP010000002.1"/>
</dbReference>
<dbReference type="PANTHER" id="PTHR45436:SF10">
    <property type="entry name" value="HISTIDINE KINASE"/>
    <property type="match status" value="1"/>
</dbReference>
<keyword evidence="6 15" id="KW-0808">Transferase</keyword>
<dbReference type="Pfam" id="PF00512">
    <property type="entry name" value="HisKA"/>
    <property type="match status" value="1"/>
</dbReference>
<dbReference type="InterPro" id="IPR004358">
    <property type="entry name" value="Sig_transdc_His_kin-like_C"/>
</dbReference>
<keyword evidence="9 12" id="KW-1133">Transmembrane helix</keyword>
<evidence type="ECO:0000256" key="4">
    <source>
        <dbReference type="ARBA" id="ARBA00022475"/>
    </source>
</evidence>
<evidence type="ECO:0000256" key="12">
    <source>
        <dbReference type="SAM" id="Phobius"/>
    </source>
</evidence>
<dbReference type="SMART" id="SM00387">
    <property type="entry name" value="HATPase_c"/>
    <property type="match status" value="1"/>
</dbReference>
<dbReference type="InterPro" id="IPR036097">
    <property type="entry name" value="HisK_dim/P_sf"/>
</dbReference>
<keyword evidence="4" id="KW-1003">Cell membrane</keyword>
<dbReference type="GO" id="GO:0005886">
    <property type="term" value="C:plasma membrane"/>
    <property type="evidence" value="ECO:0007669"/>
    <property type="project" value="UniProtKB-SubCell"/>
</dbReference>
<dbReference type="Proteomes" id="UP000521199">
    <property type="component" value="Unassembled WGS sequence"/>
</dbReference>
<evidence type="ECO:0000256" key="10">
    <source>
        <dbReference type="ARBA" id="ARBA00023012"/>
    </source>
</evidence>
<organism evidence="15 16">
    <name type="scientific">Chiayiivirga flava</name>
    <dbReference type="NCBI Taxonomy" id="659595"/>
    <lineage>
        <taxon>Bacteria</taxon>
        <taxon>Pseudomonadati</taxon>
        <taxon>Pseudomonadota</taxon>
        <taxon>Gammaproteobacteria</taxon>
        <taxon>Lysobacterales</taxon>
        <taxon>Lysobacteraceae</taxon>
        <taxon>Chiayiivirga</taxon>
    </lineage>
</organism>
<comment type="caution">
    <text evidence="15">The sequence shown here is derived from an EMBL/GenBank/DDBJ whole genome shotgun (WGS) entry which is preliminary data.</text>
</comment>
<accession>A0A7W8D564</accession>
<dbReference type="InterPro" id="IPR029151">
    <property type="entry name" value="Sensor-like_sf"/>
</dbReference>
<comment type="catalytic activity">
    <reaction evidence="1">
        <text>ATP + protein L-histidine = ADP + protein N-phospho-L-histidine.</text>
        <dbReference type="EC" id="2.7.13.3"/>
    </reaction>
</comment>
<dbReference type="SUPFAM" id="SSF55874">
    <property type="entry name" value="ATPase domain of HSP90 chaperone/DNA topoisomerase II/histidine kinase"/>
    <property type="match status" value="1"/>
</dbReference>
<name>A0A7W8D564_9GAMM</name>
<dbReference type="Gene3D" id="6.10.340.10">
    <property type="match status" value="1"/>
</dbReference>
<dbReference type="SMART" id="SM00304">
    <property type="entry name" value="HAMP"/>
    <property type="match status" value="1"/>
</dbReference>
<evidence type="ECO:0000256" key="2">
    <source>
        <dbReference type="ARBA" id="ARBA00004651"/>
    </source>
</evidence>
<keyword evidence="8 15" id="KW-0418">Kinase</keyword>
<dbReference type="InterPro" id="IPR003594">
    <property type="entry name" value="HATPase_dom"/>
</dbReference>
<proteinExistence type="predicted"/>
<feature type="transmembrane region" description="Helical" evidence="12">
    <location>
        <begin position="187"/>
        <end position="206"/>
    </location>
</feature>
<evidence type="ECO:0000256" key="3">
    <source>
        <dbReference type="ARBA" id="ARBA00012438"/>
    </source>
</evidence>
<gene>
    <name evidence="15" type="ORF">HNQ52_001649</name>
</gene>
<dbReference type="InterPro" id="IPR003661">
    <property type="entry name" value="HisK_dim/P_dom"/>
</dbReference>
<dbReference type="AlphaFoldDB" id="A0A7W8D564"/>
<dbReference type="Pfam" id="PF02518">
    <property type="entry name" value="HATPase_c"/>
    <property type="match status" value="1"/>
</dbReference>
<protein>
    <recommendedName>
        <fullName evidence="3">histidine kinase</fullName>
        <ecNumber evidence="3">2.7.13.3</ecNumber>
    </recommendedName>
</protein>
<dbReference type="SMART" id="SM00388">
    <property type="entry name" value="HisKA"/>
    <property type="match status" value="1"/>
</dbReference>
<dbReference type="Gene3D" id="3.30.565.10">
    <property type="entry name" value="Histidine kinase-like ATPase, C-terminal domain"/>
    <property type="match status" value="1"/>
</dbReference>
<dbReference type="PRINTS" id="PR00344">
    <property type="entry name" value="BCTRLSENSOR"/>
</dbReference>
<evidence type="ECO:0000256" key="9">
    <source>
        <dbReference type="ARBA" id="ARBA00022989"/>
    </source>
</evidence>
<evidence type="ECO:0000259" key="14">
    <source>
        <dbReference type="PROSITE" id="PS50885"/>
    </source>
</evidence>
<reference evidence="15 16" key="1">
    <citation type="submission" date="2020-08" db="EMBL/GenBank/DDBJ databases">
        <title>Genomic Encyclopedia of Type Strains, Phase IV (KMG-IV): sequencing the most valuable type-strain genomes for metagenomic binning, comparative biology and taxonomic classification.</title>
        <authorList>
            <person name="Goeker M."/>
        </authorList>
    </citation>
    <scope>NUCLEOTIDE SEQUENCE [LARGE SCALE GENOMIC DNA]</scope>
    <source>
        <strain evidence="15 16">DSM 24163</strain>
    </source>
</reference>
<dbReference type="InterPro" id="IPR036890">
    <property type="entry name" value="HATPase_C_sf"/>
</dbReference>